<comment type="caution">
    <text evidence="5">The sequence shown here is derived from an EMBL/GenBank/DDBJ whole genome shotgun (WGS) entry which is preliminary data.</text>
</comment>
<evidence type="ECO:0000256" key="2">
    <source>
        <dbReference type="ARBA" id="ARBA00022598"/>
    </source>
</evidence>
<dbReference type="Proteomes" id="UP000050865">
    <property type="component" value="Unassembled WGS sequence"/>
</dbReference>
<organism evidence="5 6">
    <name type="scientific">Lacticaseibacillus camelliae DSM 22697 = JCM 13995</name>
    <dbReference type="NCBI Taxonomy" id="1423730"/>
    <lineage>
        <taxon>Bacteria</taxon>
        <taxon>Bacillati</taxon>
        <taxon>Bacillota</taxon>
        <taxon>Bacilli</taxon>
        <taxon>Lactobacillales</taxon>
        <taxon>Lactobacillaceae</taxon>
        <taxon>Lacticaseibacillus</taxon>
    </lineage>
</organism>
<protein>
    <submittedName>
        <fullName evidence="5">Acyl-CoA synthetase family protein</fullName>
    </submittedName>
</protein>
<dbReference type="PANTHER" id="PTHR43201:SF5">
    <property type="entry name" value="MEDIUM-CHAIN ACYL-COA LIGASE ACSF2, MITOCHONDRIAL"/>
    <property type="match status" value="1"/>
</dbReference>
<comment type="similarity">
    <text evidence="1">Belongs to the ATP-dependent AMP-binding enzyme family.</text>
</comment>
<gene>
    <name evidence="5" type="ORF">FC75_GL001610</name>
</gene>
<proteinExistence type="inferred from homology"/>
<evidence type="ECO:0000259" key="3">
    <source>
        <dbReference type="Pfam" id="PF00501"/>
    </source>
</evidence>
<keyword evidence="2" id="KW-0436">Ligase</keyword>
<dbReference type="Pfam" id="PF00501">
    <property type="entry name" value="AMP-binding"/>
    <property type="match status" value="1"/>
</dbReference>
<reference evidence="5 6" key="1">
    <citation type="journal article" date="2015" name="Genome Announc.">
        <title>Expanding the biotechnology potential of lactobacilli through comparative genomics of 213 strains and associated genera.</title>
        <authorList>
            <person name="Sun Z."/>
            <person name="Harris H.M."/>
            <person name="McCann A."/>
            <person name="Guo C."/>
            <person name="Argimon S."/>
            <person name="Zhang W."/>
            <person name="Yang X."/>
            <person name="Jeffery I.B."/>
            <person name="Cooney J.C."/>
            <person name="Kagawa T.F."/>
            <person name="Liu W."/>
            <person name="Song Y."/>
            <person name="Salvetti E."/>
            <person name="Wrobel A."/>
            <person name="Rasinkangas P."/>
            <person name="Parkhill J."/>
            <person name="Rea M.C."/>
            <person name="O'Sullivan O."/>
            <person name="Ritari J."/>
            <person name="Douillard F.P."/>
            <person name="Paul Ross R."/>
            <person name="Yang R."/>
            <person name="Briner A.E."/>
            <person name="Felis G.E."/>
            <person name="de Vos W.M."/>
            <person name="Barrangou R."/>
            <person name="Klaenhammer T.R."/>
            <person name="Caufield P.W."/>
            <person name="Cui Y."/>
            <person name="Zhang H."/>
            <person name="O'Toole P.W."/>
        </authorList>
    </citation>
    <scope>NUCLEOTIDE SEQUENCE [LARGE SCALE GENOMIC DNA]</scope>
    <source>
        <strain evidence="5 6">DSM 22697</strain>
    </source>
</reference>
<name>A0A0R2FD83_9LACO</name>
<dbReference type="PATRIC" id="fig|1423730.4.peg.1687"/>
<keyword evidence="6" id="KW-1185">Reference proteome</keyword>
<dbReference type="SUPFAM" id="SSF56801">
    <property type="entry name" value="Acetyl-CoA synthetase-like"/>
    <property type="match status" value="1"/>
</dbReference>
<dbReference type="InterPro" id="IPR025110">
    <property type="entry name" value="AMP-bd_C"/>
</dbReference>
<dbReference type="Gene3D" id="3.30.300.30">
    <property type="match status" value="1"/>
</dbReference>
<dbReference type="InterPro" id="IPR042099">
    <property type="entry name" value="ANL_N_sf"/>
</dbReference>
<dbReference type="InterPro" id="IPR045851">
    <property type="entry name" value="AMP-bd_C_sf"/>
</dbReference>
<evidence type="ECO:0000313" key="5">
    <source>
        <dbReference type="EMBL" id="KRN22972.1"/>
    </source>
</evidence>
<evidence type="ECO:0000313" key="6">
    <source>
        <dbReference type="Proteomes" id="UP000050865"/>
    </source>
</evidence>
<dbReference type="PANTHER" id="PTHR43201">
    <property type="entry name" value="ACYL-COA SYNTHETASE"/>
    <property type="match status" value="1"/>
</dbReference>
<dbReference type="GO" id="GO:0006631">
    <property type="term" value="P:fatty acid metabolic process"/>
    <property type="evidence" value="ECO:0007669"/>
    <property type="project" value="TreeGrafter"/>
</dbReference>
<dbReference type="AlphaFoldDB" id="A0A0R2FD83"/>
<dbReference type="STRING" id="1423730.FC75_GL001610"/>
<dbReference type="Pfam" id="PF13193">
    <property type="entry name" value="AMP-binding_C"/>
    <property type="match status" value="1"/>
</dbReference>
<evidence type="ECO:0000259" key="4">
    <source>
        <dbReference type="Pfam" id="PF13193"/>
    </source>
</evidence>
<feature type="domain" description="AMP-dependent synthetase/ligase" evidence="3">
    <location>
        <begin position="9"/>
        <end position="367"/>
    </location>
</feature>
<dbReference type="InterPro" id="IPR000873">
    <property type="entry name" value="AMP-dep_synth/lig_dom"/>
</dbReference>
<accession>A0A0R2FD83</accession>
<dbReference type="EMBL" id="AYZJ01000029">
    <property type="protein sequence ID" value="KRN22972.1"/>
    <property type="molecule type" value="Genomic_DNA"/>
</dbReference>
<feature type="domain" description="AMP-binding enzyme C-terminal" evidence="4">
    <location>
        <begin position="415"/>
        <end position="492"/>
    </location>
</feature>
<dbReference type="RefSeq" id="WP_056989417.1">
    <property type="nucleotide sequence ID" value="NZ_AYZJ01000029.1"/>
</dbReference>
<dbReference type="GO" id="GO:0031956">
    <property type="term" value="F:medium-chain fatty acid-CoA ligase activity"/>
    <property type="evidence" value="ECO:0007669"/>
    <property type="project" value="TreeGrafter"/>
</dbReference>
<dbReference type="Gene3D" id="3.40.50.12780">
    <property type="entry name" value="N-terminal domain of ligase-like"/>
    <property type="match status" value="1"/>
</dbReference>
<sequence length="509" mass="55689">MTRVNDLLAQQNQRHSADPILKDLTLDRWFTGADLDQDIETLQQAFAAAGLGRGDVLTVSLANSAAYFTIDQAAWQKGIAVHPLSPTTPVSELVADQTSHDYQAMLVEPAMAEQLHGARYRKTALSLLTFPSLVLITLPAELQDKPDQSAPTEEDVALIMSTSGTTGKPKRVGLSQRIVYNAASHDAPSNRMSEKSVALITMPLFHINSQVMVGLSMRYADAKIVVAPKFSASRYWGWMAQDGVTWTAVVPTMISILLLNDKANAAYQELKDQVKLEFVRCSSFALPEDQLVEFQNRFNTRIIEGYGMTEASSQCTINPFDAPKIGSAGKPVGTDVAIHHADGSFSAAPGTVGEIAIRGDHVIDAYLDPHPDSFKDGWFLTGDLGEFDADGYLFVKGRTKEIISHGGEKVAPAHVENVLDELDFIAQLCVIGTPDKLYGEEVTAVIVSTTPGANEDAQRKALLDYGRNHLAKFETPTRVIFLDDFPRNQTGKVLRPQLKQWIAEGKHEI</sequence>
<evidence type="ECO:0000256" key="1">
    <source>
        <dbReference type="ARBA" id="ARBA00006432"/>
    </source>
</evidence>